<comment type="similarity">
    <text evidence="1">Belongs to the ATP-dependent AMP-binding enzyme family.</text>
</comment>
<accession>A0A9W9YKF6</accession>
<dbReference type="InterPro" id="IPR051087">
    <property type="entry name" value="Mitochondrial_ACSM"/>
</dbReference>
<evidence type="ECO:0000313" key="8">
    <source>
        <dbReference type="EMBL" id="KAJ7348770.1"/>
    </source>
</evidence>
<dbReference type="GO" id="GO:0004321">
    <property type="term" value="F:fatty-acyl-CoA synthase activity"/>
    <property type="evidence" value="ECO:0007669"/>
    <property type="project" value="TreeGrafter"/>
</dbReference>
<name>A0A9W9YKF6_9CNID</name>
<dbReference type="Proteomes" id="UP001163046">
    <property type="component" value="Unassembled WGS sequence"/>
</dbReference>
<dbReference type="OrthoDB" id="6614653at2759"/>
<sequence length="253" mass="28923">MRLVGIGSSLAYRCKSWRLAQIHRGSSKAINCIFSRLSSVHVHVTTPPVFDSKVGFTDYEKEWREFHIDVPEYFNFANVLDEWAQKEKSGERKDSNPAFWGVDDKGQEIKWSFQQLTENSRRTANILTGACEVQRGDRIMVILPRLPEWWLVNIACLRTGTIISAGSTQLRAKDIKSRCLLPKRLVAKFAPNLKTKLLVSEEEKTKDRKGWLPFKELYEQASTEQETLMCGTVRCIENRPGSMGKPAPGYNLK</sequence>
<dbReference type="GO" id="GO:0006637">
    <property type="term" value="P:acyl-CoA metabolic process"/>
    <property type="evidence" value="ECO:0007669"/>
    <property type="project" value="TreeGrafter"/>
</dbReference>
<dbReference type="Pfam" id="PF00501">
    <property type="entry name" value="AMP-binding"/>
    <property type="match status" value="1"/>
</dbReference>
<reference evidence="8" key="1">
    <citation type="submission" date="2023-01" db="EMBL/GenBank/DDBJ databases">
        <title>Genome assembly of the deep-sea coral Lophelia pertusa.</title>
        <authorList>
            <person name="Herrera S."/>
            <person name="Cordes E."/>
        </authorList>
    </citation>
    <scope>NUCLEOTIDE SEQUENCE</scope>
    <source>
        <strain evidence="8">USNM1676648</strain>
        <tissue evidence="8">Polyp</tissue>
    </source>
</reference>
<gene>
    <name evidence="8" type="primary">ACSM3_3</name>
    <name evidence="8" type="ORF">OS493_039142</name>
</gene>
<dbReference type="AlphaFoldDB" id="A0A9W9YKF6"/>
<dbReference type="SUPFAM" id="SSF56801">
    <property type="entry name" value="Acetyl-CoA synthetase-like"/>
    <property type="match status" value="1"/>
</dbReference>
<dbReference type="GO" id="GO:0031956">
    <property type="term" value="F:medium-chain fatty acid-CoA ligase activity"/>
    <property type="evidence" value="ECO:0007669"/>
    <property type="project" value="UniProtKB-EC"/>
</dbReference>
<keyword evidence="9" id="KW-1185">Reference proteome</keyword>
<evidence type="ECO:0000256" key="3">
    <source>
        <dbReference type="ARBA" id="ARBA00022741"/>
    </source>
</evidence>
<dbReference type="InterPro" id="IPR042099">
    <property type="entry name" value="ANL_N_sf"/>
</dbReference>
<evidence type="ECO:0000313" key="9">
    <source>
        <dbReference type="Proteomes" id="UP001163046"/>
    </source>
</evidence>
<keyword evidence="4" id="KW-0067">ATP-binding</keyword>
<dbReference type="PANTHER" id="PTHR43605">
    <property type="entry name" value="ACYL-COENZYME A SYNTHETASE"/>
    <property type="match status" value="1"/>
</dbReference>
<evidence type="ECO:0000256" key="5">
    <source>
        <dbReference type="ARBA" id="ARBA00039009"/>
    </source>
</evidence>
<dbReference type="Gene3D" id="3.40.50.12780">
    <property type="entry name" value="N-terminal domain of ligase-like"/>
    <property type="match status" value="1"/>
</dbReference>
<evidence type="ECO:0000256" key="2">
    <source>
        <dbReference type="ARBA" id="ARBA00022598"/>
    </source>
</evidence>
<dbReference type="GO" id="GO:0005524">
    <property type="term" value="F:ATP binding"/>
    <property type="evidence" value="ECO:0007669"/>
    <property type="project" value="UniProtKB-KW"/>
</dbReference>
<feature type="domain" description="AMP-dependent synthetase/ligase" evidence="7">
    <location>
        <begin position="90"/>
        <end position="176"/>
    </location>
</feature>
<dbReference type="GO" id="GO:0005759">
    <property type="term" value="C:mitochondrial matrix"/>
    <property type="evidence" value="ECO:0007669"/>
    <property type="project" value="TreeGrafter"/>
</dbReference>
<evidence type="ECO:0000256" key="6">
    <source>
        <dbReference type="ARBA" id="ARBA00048477"/>
    </source>
</evidence>
<organism evidence="8 9">
    <name type="scientific">Desmophyllum pertusum</name>
    <dbReference type="NCBI Taxonomy" id="174260"/>
    <lineage>
        <taxon>Eukaryota</taxon>
        <taxon>Metazoa</taxon>
        <taxon>Cnidaria</taxon>
        <taxon>Anthozoa</taxon>
        <taxon>Hexacorallia</taxon>
        <taxon>Scleractinia</taxon>
        <taxon>Caryophylliina</taxon>
        <taxon>Caryophylliidae</taxon>
        <taxon>Desmophyllum</taxon>
    </lineage>
</organism>
<dbReference type="PANTHER" id="PTHR43605:SF10">
    <property type="entry name" value="ACYL-COA SYNTHETASE MEDIUM CHAIN FAMILY MEMBER 3"/>
    <property type="match status" value="1"/>
</dbReference>
<dbReference type="InterPro" id="IPR000873">
    <property type="entry name" value="AMP-dep_synth/lig_dom"/>
</dbReference>
<proteinExistence type="inferred from homology"/>
<dbReference type="GO" id="GO:0006633">
    <property type="term" value="P:fatty acid biosynthetic process"/>
    <property type="evidence" value="ECO:0007669"/>
    <property type="project" value="TreeGrafter"/>
</dbReference>
<evidence type="ECO:0000256" key="1">
    <source>
        <dbReference type="ARBA" id="ARBA00006432"/>
    </source>
</evidence>
<comment type="caution">
    <text evidence="8">The sequence shown here is derived from an EMBL/GenBank/DDBJ whole genome shotgun (WGS) entry which is preliminary data.</text>
</comment>
<dbReference type="EMBL" id="MU827458">
    <property type="protein sequence ID" value="KAJ7348770.1"/>
    <property type="molecule type" value="Genomic_DNA"/>
</dbReference>
<evidence type="ECO:0000259" key="7">
    <source>
        <dbReference type="Pfam" id="PF00501"/>
    </source>
</evidence>
<feature type="non-terminal residue" evidence="8">
    <location>
        <position position="1"/>
    </location>
</feature>
<keyword evidence="3" id="KW-0547">Nucleotide-binding</keyword>
<keyword evidence="2 8" id="KW-0436">Ligase</keyword>
<evidence type="ECO:0000256" key="4">
    <source>
        <dbReference type="ARBA" id="ARBA00022840"/>
    </source>
</evidence>
<dbReference type="EC" id="6.2.1.2" evidence="5"/>
<protein>
    <recommendedName>
        <fullName evidence="5">medium-chain acyl-CoA ligase</fullName>
        <ecNumber evidence="5">6.2.1.2</ecNumber>
    </recommendedName>
</protein>
<comment type="catalytic activity">
    <reaction evidence="6">
        <text>a medium-chain fatty acid + ATP + CoA = a medium-chain fatty acyl-CoA + AMP + diphosphate</text>
        <dbReference type="Rhea" id="RHEA:48340"/>
        <dbReference type="ChEBI" id="CHEBI:30616"/>
        <dbReference type="ChEBI" id="CHEBI:33019"/>
        <dbReference type="ChEBI" id="CHEBI:57287"/>
        <dbReference type="ChEBI" id="CHEBI:59558"/>
        <dbReference type="ChEBI" id="CHEBI:90546"/>
        <dbReference type="ChEBI" id="CHEBI:456215"/>
        <dbReference type="EC" id="6.2.1.2"/>
    </reaction>
    <physiologicalReaction direction="left-to-right" evidence="6">
        <dbReference type="Rhea" id="RHEA:48341"/>
    </physiologicalReaction>
</comment>